<dbReference type="Pfam" id="PF08281">
    <property type="entry name" value="Sigma70_r4_2"/>
    <property type="match status" value="1"/>
</dbReference>
<keyword evidence="4" id="KW-0238">DNA-binding</keyword>
<dbReference type="InterPro" id="IPR013325">
    <property type="entry name" value="RNA_pol_sigma_r2"/>
</dbReference>
<dbReference type="Proteomes" id="UP000231214">
    <property type="component" value="Unassembled WGS sequence"/>
</dbReference>
<dbReference type="InterPro" id="IPR007627">
    <property type="entry name" value="RNA_pol_sigma70_r2"/>
</dbReference>
<evidence type="ECO:0000313" key="9">
    <source>
        <dbReference type="Proteomes" id="UP000231214"/>
    </source>
</evidence>
<dbReference type="InterPro" id="IPR013324">
    <property type="entry name" value="RNA_pol_sigma_r3/r4-like"/>
</dbReference>
<dbReference type="PANTHER" id="PTHR43133">
    <property type="entry name" value="RNA POLYMERASE ECF-TYPE SIGMA FACTO"/>
    <property type="match status" value="1"/>
</dbReference>
<keyword evidence="2" id="KW-0805">Transcription regulation</keyword>
<evidence type="ECO:0000256" key="1">
    <source>
        <dbReference type="ARBA" id="ARBA00010641"/>
    </source>
</evidence>
<dbReference type="InterPro" id="IPR036388">
    <property type="entry name" value="WH-like_DNA-bd_sf"/>
</dbReference>
<dbReference type="AlphaFoldDB" id="A0A2M6XAY0"/>
<dbReference type="InterPro" id="IPR013249">
    <property type="entry name" value="RNA_pol_sigma70_r4_t2"/>
</dbReference>
<evidence type="ECO:0000256" key="3">
    <source>
        <dbReference type="ARBA" id="ARBA00023082"/>
    </source>
</evidence>
<feature type="domain" description="RNA polymerase sigma-70 region 2" evidence="6">
    <location>
        <begin position="26"/>
        <end position="89"/>
    </location>
</feature>
<dbReference type="Pfam" id="PF04542">
    <property type="entry name" value="Sigma70_r2"/>
    <property type="match status" value="1"/>
</dbReference>
<dbReference type="GO" id="GO:0016987">
    <property type="term" value="F:sigma factor activity"/>
    <property type="evidence" value="ECO:0007669"/>
    <property type="project" value="UniProtKB-KW"/>
</dbReference>
<evidence type="ECO:0000256" key="5">
    <source>
        <dbReference type="ARBA" id="ARBA00023163"/>
    </source>
</evidence>
<evidence type="ECO:0000259" key="6">
    <source>
        <dbReference type="Pfam" id="PF04542"/>
    </source>
</evidence>
<keyword evidence="5" id="KW-0804">Transcription</keyword>
<dbReference type="InterPro" id="IPR014284">
    <property type="entry name" value="RNA_pol_sigma-70_dom"/>
</dbReference>
<organism evidence="8 9">
    <name type="scientific">Candidatus Shapirobacteria bacterium CG09_land_8_20_14_0_10_49_15</name>
    <dbReference type="NCBI Taxonomy" id="1974482"/>
    <lineage>
        <taxon>Bacteria</taxon>
        <taxon>Candidatus Shapironibacteriota</taxon>
    </lineage>
</organism>
<dbReference type="GO" id="GO:0006352">
    <property type="term" value="P:DNA-templated transcription initiation"/>
    <property type="evidence" value="ECO:0007669"/>
    <property type="project" value="InterPro"/>
</dbReference>
<evidence type="ECO:0008006" key="10">
    <source>
        <dbReference type="Google" id="ProtNLM"/>
    </source>
</evidence>
<gene>
    <name evidence="8" type="ORF">COT66_01375</name>
</gene>
<dbReference type="InterPro" id="IPR039425">
    <property type="entry name" value="RNA_pol_sigma-70-like"/>
</dbReference>
<dbReference type="Gene3D" id="1.10.10.10">
    <property type="entry name" value="Winged helix-like DNA-binding domain superfamily/Winged helix DNA-binding domain"/>
    <property type="match status" value="1"/>
</dbReference>
<accession>A0A2M6XAY0</accession>
<keyword evidence="3" id="KW-0731">Sigma factor</keyword>
<dbReference type="SUPFAM" id="SSF88659">
    <property type="entry name" value="Sigma3 and sigma4 domains of RNA polymerase sigma factors"/>
    <property type="match status" value="1"/>
</dbReference>
<comment type="similarity">
    <text evidence="1">Belongs to the sigma-70 factor family. ECF subfamily.</text>
</comment>
<dbReference type="EMBL" id="PEZK01000021">
    <property type="protein sequence ID" value="PIU02213.1"/>
    <property type="molecule type" value="Genomic_DNA"/>
</dbReference>
<dbReference type="Gene3D" id="1.10.1740.10">
    <property type="match status" value="1"/>
</dbReference>
<protein>
    <recommendedName>
        <fullName evidence="10">RNA polymerase sigma factor</fullName>
    </recommendedName>
</protein>
<name>A0A2M6XAY0_9BACT</name>
<dbReference type="NCBIfam" id="TIGR02937">
    <property type="entry name" value="sigma70-ECF"/>
    <property type="match status" value="1"/>
</dbReference>
<dbReference type="SUPFAM" id="SSF88946">
    <property type="entry name" value="Sigma2 domain of RNA polymerase sigma factors"/>
    <property type="match status" value="1"/>
</dbReference>
<proteinExistence type="inferred from homology"/>
<sequence length="216" mass="25339">MKLAERQLVSGVLRGDRQAMRLFNHHYRPKLLRFVLTKVGRFEDAEEITQDILVSALYSLPSFSGKSSFNTWFYSIARHEVVDFYRKKKLKEILFSHFPILERLASKALSPEMTLEEKELEEKAWRCLAKLNEGYREILRLKYVRGLSLMEIARRIEGQKTVKAVEARLRRARHRFARVWNDQKTFFTLNPRNLSFFEECLGALGPSLPDTKKTAA</sequence>
<dbReference type="GO" id="GO:0003677">
    <property type="term" value="F:DNA binding"/>
    <property type="evidence" value="ECO:0007669"/>
    <property type="project" value="UniProtKB-KW"/>
</dbReference>
<evidence type="ECO:0000256" key="4">
    <source>
        <dbReference type="ARBA" id="ARBA00023125"/>
    </source>
</evidence>
<evidence type="ECO:0000313" key="8">
    <source>
        <dbReference type="EMBL" id="PIU02213.1"/>
    </source>
</evidence>
<reference evidence="9" key="1">
    <citation type="submission" date="2017-09" db="EMBL/GenBank/DDBJ databases">
        <title>Depth-based differentiation of microbial function through sediment-hosted aquifers and enrichment of novel symbionts in the deep terrestrial subsurface.</title>
        <authorList>
            <person name="Probst A.J."/>
            <person name="Ladd B."/>
            <person name="Jarett J.K."/>
            <person name="Geller-Mcgrath D.E."/>
            <person name="Sieber C.M.K."/>
            <person name="Emerson J.B."/>
            <person name="Anantharaman K."/>
            <person name="Thomas B.C."/>
            <person name="Malmstrom R."/>
            <person name="Stieglmeier M."/>
            <person name="Klingl A."/>
            <person name="Woyke T."/>
            <person name="Ryan C.M."/>
            <person name="Banfield J.F."/>
        </authorList>
    </citation>
    <scope>NUCLEOTIDE SEQUENCE [LARGE SCALE GENOMIC DNA]</scope>
</reference>
<feature type="domain" description="RNA polymerase sigma factor 70 region 4 type 2" evidence="7">
    <location>
        <begin position="123"/>
        <end position="173"/>
    </location>
</feature>
<dbReference type="PANTHER" id="PTHR43133:SF8">
    <property type="entry name" value="RNA POLYMERASE SIGMA FACTOR HI_1459-RELATED"/>
    <property type="match status" value="1"/>
</dbReference>
<evidence type="ECO:0000259" key="7">
    <source>
        <dbReference type="Pfam" id="PF08281"/>
    </source>
</evidence>
<comment type="caution">
    <text evidence="8">The sequence shown here is derived from an EMBL/GenBank/DDBJ whole genome shotgun (WGS) entry which is preliminary data.</text>
</comment>
<evidence type="ECO:0000256" key="2">
    <source>
        <dbReference type="ARBA" id="ARBA00023015"/>
    </source>
</evidence>